<dbReference type="AlphaFoldDB" id="A0A220U9K2"/>
<dbReference type="Pfam" id="PF07859">
    <property type="entry name" value="Abhydrolase_3"/>
    <property type="match status" value="1"/>
</dbReference>
<accession>A0A220U9K2</accession>
<dbReference type="KEGG" id="brv:CFK39_00420"/>
<dbReference type="InterPro" id="IPR029058">
    <property type="entry name" value="AB_hydrolase_fold"/>
</dbReference>
<keyword evidence="1" id="KW-0378">Hydrolase</keyword>
<evidence type="ECO:0000313" key="4">
    <source>
        <dbReference type="Proteomes" id="UP000198398"/>
    </source>
</evidence>
<dbReference type="RefSeq" id="WP_089063810.1">
    <property type="nucleotide sequence ID" value="NZ_CP022316.1"/>
</dbReference>
<dbReference type="Proteomes" id="UP000198398">
    <property type="component" value="Chromosome"/>
</dbReference>
<evidence type="ECO:0000313" key="3">
    <source>
        <dbReference type="EMBL" id="ASK64561.1"/>
    </source>
</evidence>
<evidence type="ECO:0000259" key="2">
    <source>
        <dbReference type="Pfam" id="PF07859"/>
    </source>
</evidence>
<keyword evidence="4" id="KW-1185">Reference proteome</keyword>
<organism evidence="3 4">
    <name type="scientific">Brachybacterium avium</name>
    <dbReference type="NCBI Taxonomy" id="2017485"/>
    <lineage>
        <taxon>Bacteria</taxon>
        <taxon>Bacillati</taxon>
        <taxon>Actinomycetota</taxon>
        <taxon>Actinomycetes</taxon>
        <taxon>Micrococcales</taxon>
        <taxon>Dermabacteraceae</taxon>
        <taxon>Brachybacterium</taxon>
    </lineage>
</organism>
<dbReference type="InterPro" id="IPR050300">
    <property type="entry name" value="GDXG_lipolytic_enzyme"/>
</dbReference>
<dbReference type="PANTHER" id="PTHR48081:SF8">
    <property type="entry name" value="ALPHA_BETA HYDROLASE FOLD-3 DOMAIN-CONTAINING PROTEIN-RELATED"/>
    <property type="match status" value="1"/>
</dbReference>
<dbReference type="SUPFAM" id="SSF53474">
    <property type="entry name" value="alpha/beta-Hydrolases"/>
    <property type="match status" value="1"/>
</dbReference>
<evidence type="ECO:0000256" key="1">
    <source>
        <dbReference type="ARBA" id="ARBA00022801"/>
    </source>
</evidence>
<dbReference type="EMBL" id="CP022316">
    <property type="protein sequence ID" value="ASK64561.1"/>
    <property type="molecule type" value="Genomic_DNA"/>
</dbReference>
<dbReference type="Gene3D" id="3.40.50.1820">
    <property type="entry name" value="alpha/beta hydrolase"/>
    <property type="match status" value="1"/>
</dbReference>
<dbReference type="PANTHER" id="PTHR48081">
    <property type="entry name" value="AB HYDROLASE SUPERFAMILY PROTEIN C4A8.06C"/>
    <property type="match status" value="1"/>
</dbReference>
<proteinExistence type="predicted"/>
<sequence>MDIEEVDPALREATQKLPVPDPSRAWMRTVLRLATRMMRVPQVAKVTVRAQRSGALRMRVYQPRHRTGDAALLWIHGGGLLFGDARQDEALCAETSLDLGIPVVSANYRFAPEHPFPAALDDVHAVWGWMHEHAEELGIDAARIVIGGQSAGGGLAASLAQRLHDEGGVQPLAQWLFAPMIDDRTAADESLDGTDHWVWNNRANRVGWTAYLGTDPGADTIAPYAAAARREDLSGLPPTFIAVGDIELFRTEDEIYAMRLERAGVPVVLDLVPGAPHGFESWARGSGPARALMGRAHEWLRRTLLEASPTG</sequence>
<gene>
    <name evidence="3" type="ORF">CFK39_00420</name>
</gene>
<feature type="domain" description="Alpha/beta hydrolase fold-3" evidence="2">
    <location>
        <begin position="72"/>
        <end position="280"/>
    </location>
</feature>
<protein>
    <submittedName>
        <fullName evidence="3">Esterase</fullName>
    </submittedName>
</protein>
<dbReference type="OrthoDB" id="9803828at2"/>
<dbReference type="GO" id="GO:0016787">
    <property type="term" value="F:hydrolase activity"/>
    <property type="evidence" value="ECO:0007669"/>
    <property type="project" value="UniProtKB-KW"/>
</dbReference>
<dbReference type="InterPro" id="IPR013094">
    <property type="entry name" value="AB_hydrolase_3"/>
</dbReference>
<name>A0A220U9K2_9MICO</name>
<reference evidence="4" key="1">
    <citation type="submission" date="2017-07" db="EMBL/GenBank/DDBJ databases">
        <title>Brachybacterium sp. VR2415.</title>
        <authorList>
            <person name="Tak E.J."/>
            <person name="Bae J.-W."/>
        </authorList>
    </citation>
    <scope>NUCLEOTIDE SEQUENCE [LARGE SCALE GENOMIC DNA]</scope>
    <source>
        <strain evidence="4">VR2415</strain>
    </source>
</reference>